<name>A0AAD5YFA2_9APHY</name>
<feature type="transmembrane region" description="Helical" evidence="9">
    <location>
        <begin position="662"/>
        <end position="685"/>
    </location>
</feature>
<dbReference type="InterPro" id="IPR004813">
    <property type="entry name" value="OPT"/>
</dbReference>
<keyword evidence="6" id="KW-0653">Protein transport</keyword>
<evidence type="ECO:0000256" key="9">
    <source>
        <dbReference type="SAM" id="Phobius"/>
    </source>
</evidence>
<evidence type="ECO:0000256" key="7">
    <source>
        <dbReference type="ARBA" id="ARBA00022989"/>
    </source>
</evidence>
<feature type="transmembrane region" description="Helical" evidence="9">
    <location>
        <begin position="184"/>
        <end position="204"/>
    </location>
</feature>
<sequence>MDSQIPTTYIFIPTRVIEWSSDFSDEQAVEMGGSGITLVHNTKRNPPHALLMAQKYIRGYHANMLSCKTSEGLMVPRNAIWAIHSMAYPGYSKGIWLHEVLVPQAFSSRFWPAMSAAFKEDKSTSSVDEKLDAERQAHETIPVTDFDDPNIDQDAVGLEDDSPYPEVRSAVANTDDPTIPVNTLRAWVIGVIWAIIIPGLNQFFFFRYPSVIVGGVVAQLLAFPIGRAWARLMPQVKVFGISLNPGPFNVKEHVLITVMATVGYQSAYATDIIAVQRVYYNQIYNFSYQWMVVMSTQLIGFSIGGVARRFLVSPPSMIWPTNLVTCALFNTLHSQHYAGMGSRGGISRERFFSICFVGAGLWYLLPGYLFSALSVFSWVCWIAPNNIVVNQLFGYTSGLGMSIITFDWAQIAYIGSPLATPWWAIANVAVGFVFFFWFLTPIFYYTNVWYAKYMPISSRTSFDNHGHSYNVTRIISDDATLDVAKYAAYSPLFLSTTFAMSYGLSFASITSTLTHTFIYFRKQIWAQSRRALHEQPDIHARLMSKYPQVPDWWYMIIFLSMFVFGVVSIEVWHTQMPVWAFVLALIIGFVYTIPIGMIQAITNQQVGLNVITELIIGYALPGKPVAMMMFKTWGYITMVQALQFTSDFKLGHYMKIPPRPMFWAQVVATVIAGTVQLGVQAWMFTNITDMCDPEQKDGFICPSTQVFGTASIIWGVIGPARQFSHGQIYYGLVFFFLIGAVTPIIGWLISRKWPNSVIKYINFPVIFNGTGSIPPASAVNYVPWTVVGFIFNYVIRRRHFSWWTKYNYVLSAALDAGLAVSSVLIFFCLQYPLNGNIGLDTVQAWWGNNVYVDTLDFKKARYITLPNANATFGPSTW</sequence>
<feature type="transmembrane region" description="Helical" evidence="9">
    <location>
        <begin position="351"/>
        <end position="372"/>
    </location>
</feature>
<reference evidence="10" key="1">
    <citation type="submission" date="2022-07" db="EMBL/GenBank/DDBJ databases">
        <title>Genome Sequence of Physisporinus lineatus.</title>
        <authorList>
            <person name="Buettner E."/>
        </authorList>
    </citation>
    <scope>NUCLEOTIDE SEQUENCE</scope>
    <source>
        <strain evidence="10">VT162</strain>
    </source>
</reference>
<dbReference type="PANTHER" id="PTHR22601">
    <property type="entry name" value="ISP4 LIKE PROTEIN"/>
    <property type="match status" value="1"/>
</dbReference>
<gene>
    <name evidence="10" type="ORF">NLI96_g9373</name>
</gene>
<comment type="similarity">
    <text evidence="2">Belongs to the oligopeptide OPT transporter family.</text>
</comment>
<keyword evidence="7 9" id="KW-1133">Transmembrane helix</keyword>
<feature type="transmembrane region" description="Helical" evidence="9">
    <location>
        <begin position="422"/>
        <end position="445"/>
    </location>
</feature>
<organism evidence="10 11">
    <name type="scientific">Meripilus lineatus</name>
    <dbReference type="NCBI Taxonomy" id="2056292"/>
    <lineage>
        <taxon>Eukaryota</taxon>
        <taxon>Fungi</taxon>
        <taxon>Dikarya</taxon>
        <taxon>Basidiomycota</taxon>
        <taxon>Agaricomycotina</taxon>
        <taxon>Agaricomycetes</taxon>
        <taxon>Polyporales</taxon>
        <taxon>Meripilaceae</taxon>
        <taxon>Meripilus</taxon>
    </lineage>
</organism>
<evidence type="ECO:0000256" key="6">
    <source>
        <dbReference type="ARBA" id="ARBA00022927"/>
    </source>
</evidence>
<dbReference type="Pfam" id="PF03169">
    <property type="entry name" value="OPT"/>
    <property type="match status" value="1"/>
</dbReference>
<feature type="transmembrane region" description="Helical" evidence="9">
    <location>
        <begin position="499"/>
        <end position="520"/>
    </location>
</feature>
<dbReference type="GO" id="GO:0035673">
    <property type="term" value="F:oligopeptide transmembrane transporter activity"/>
    <property type="evidence" value="ECO:0007669"/>
    <property type="project" value="InterPro"/>
</dbReference>
<feature type="transmembrane region" description="Helical" evidence="9">
    <location>
        <begin position="578"/>
        <end position="598"/>
    </location>
</feature>
<evidence type="ECO:0000256" key="4">
    <source>
        <dbReference type="ARBA" id="ARBA00022692"/>
    </source>
</evidence>
<evidence type="ECO:0000256" key="2">
    <source>
        <dbReference type="ARBA" id="ARBA00008807"/>
    </source>
</evidence>
<keyword evidence="5" id="KW-0571">Peptide transport</keyword>
<dbReference type="GO" id="GO:0015031">
    <property type="term" value="P:protein transport"/>
    <property type="evidence" value="ECO:0007669"/>
    <property type="project" value="UniProtKB-KW"/>
</dbReference>
<keyword evidence="3" id="KW-0813">Transport</keyword>
<evidence type="ECO:0000256" key="3">
    <source>
        <dbReference type="ARBA" id="ARBA00022448"/>
    </source>
</evidence>
<comment type="subcellular location">
    <subcellularLocation>
        <location evidence="1">Membrane</location>
        <topology evidence="1">Multi-pass membrane protein</topology>
    </subcellularLocation>
</comment>
<evidence type="ECO:0000256" key="1">
    <source>
        <dbReference type="ARBA" id="ARBA00004141"/>
    </source>
</evidence>
<feature type="transmembrane region" description="Helical" evidence="9">
    <location>
        <begin position="778"/>
        <end position="795"/>
    </location>
</feature>
<dbReference type="GO" id="GO:0016020">
    <property type="term" value="C:membrane"/>
    <property type="evidence" value="ECO:0007669"/>
    <property type="project" value="UniProtKB-SubCell"/>
</dbReference>
<dbReference type="NCBIfam" id="TIGR00728">
    <property type="entry name" value="OPT_sfam"/>
    <property type="match status" value="1"/>
</dbReference>
<dbReference type="Proteomes" id="UP001212997">
    <property type="component" value="Unassembled WGS sequence"/>
</dbReference>
<evidence type="ECO:0000256" key="8">
    <source>
        <dbReference type="ARBA" id="ARBA00023136"/>
    </source>
</evidence>
<accession>A0AAD5YFA2</accession>
<dbReference type="NCBIfam" id="TIGR00727">
    <property type="entry name" value="ISP4_OPT"/>
    <property type="match status" value="1"/>
</dbReference>
<keyword evidence="8 9" id="KW-0472">Membrane</keyword>
<protein>
    <recommendedName>
        <fullName evidence="12">OPT oligopeptide transporter</fullName>
    </recommendedName>
</protein>
<feature type="transmembrane region" description="Helical" evidence="9">
    <location>
        <begin position="211"/>
        <end position="230"/>
    </location>
</feature>
<evidence type="ECO:0008006" key="12">
    <source>
        <dbReference type="Google" id="ProtNLM"/>
    </source>
</evidence>
<dbReference type="EMBL" id="JANAWD010000469">
    <property type="protein sequence ID" value="KAJ3478997.1"/>
    <property type="molecule type" value="Genomic_DNA"/>
</dbReference>
<feature type="transmembrane region" description="Helical" evidence="9">
    <location>
        <begin position="288"/>
        <end position="307"/>
    </location>
</feature>
<dbReference type="InterPro" id="IPR004648">
    <property type="entry name" value="Oligpept_transpt"/>
</dbReference>
<feature type="transmembrane region" description="Helical" evidence="9">
    <location>
        <begin position="729"/>
        <end position="749"/>
    </location>
</feature>
<dbReference type="AlphaFoldDB" id="A0AAD5YFA2"/>
<evidence type="ECO:0000256" key="5">
    <source>
        <dbReference type="ARBA" id="ARBA00022856"/>
    </source>
</evidence>
<keyword evidence="4 9" id="KW-0812">Transmembrane</keyword>
<keyword evidence="11" id="KW-1185">Reference proteome</keyword>
<evidence type="ECO:0000313" key="10">
    <source>
        <dbReference type="EMBL" id="KAJ3478997.1"/>
    </source>
</evidence>
<feature type="transmembrane region" description="Helical" evidence="9">
    <location>
        <begin position="392"/>
        <end position="415"/>
    </location>
</feature>
<proteinExistence type="inferred from homology"/>
<evidence type="ECO:0000313" key="11">
    <source>
        <dbReference type="Proteomes" id="UP001212997"/>
    </source>
</evidence>
<feature type="transmembrane region" description="Helical" evidence="9">
    <location>
        <begin position="552"/>
        <end position="572"/>
    </location>
</feature>
<feature type="transmembrane region" description="Helical" evidence="9">
    <location>
        <begin position="807"/>
        <end position="827"/>
    </location>
</feature>
<comment type="caution">
    <text evidence="10">The sequence shown here is derived from an EMBL/GenBank/DDBJ whole genome shotgun (WGS) entry which is preliminary data.</text>
</comment>